<accession>A0ABP9AVI9</accession>
<evidence type="ECO:0000256" key="7">
    <source>
        <dbReference type="RuleBase" id="RU000437"/>
    </source>
</evidence>
<evidence type="ECO:0000256" key="4">
    <source>
        <dbReference type="ARBA" id="ARBA00023098"/>
    </source>
</evidence>
<dbReference type="InterPro" id="IPR006168">
    <property type="entry name" value="G3P_DH_NAD-dep"/>
</dbReference>
<keyword evidence="7" id="KW-0520">NAD</keyword>
<comment type="catalytic activity">
    <reaction evidence="8">
        <text>sn-glycerol 3-phosphate + NADP(+) = dihydroxyacetone phosphate + NADPH + H(+)</text>
        <dbReference type="Rhea" id="RHEA:11096"/>
        <dbReference type="ChEBI" id="CHEBI:15378"/>
        <dbReference type="ChEBI" id="CHEBI:57597"/>
        <dbReference type="ChEBI" id="CHEBI:57642"/>
        <dbReference type="ChEBI" id="CHEBI:57783"/>
        <dbReference type="ChEBI" id="CHEBI:58349"/>
        <dbReference type="EC" id="1.1.1.94"/>
    </reaction>
</comment>
<evidence type="ECO:0000256" key="8">
    <source>
        <dbReference type="RuleBase" id="RU000439"/>
    </source>
</evidence>
<feature type="domain" description="Glycerol-3-phosphate dehydrogenase NAD-dependent C-terminal" evidence="10">
    <location>
        <begin position="202"/>
        <end position="338"/>
    </location>
</feature>
<evidence type="ECO:0000256" key="5">
    <source>
        <dbReference type="ARBA" id="ARBA00023209"/>
    </source>
</evidence>
<organism evidence="11 12">
    <name type="scientific">Olivibacter ginsenosidimutans</name>
    <dbReference type="NCBI Taxonomy" id="1176537"/>
    <lineage>
        <taxon>Bacteria</taxon>
        <taxon>Pseudomonadati</taxon>
        <taxon>Bacteroidota</taxon>
        <taxon>Sphingobacteriia</taxon>
        <taxon>Sphingobacteriales</taxon>
        <taxon>Sphingobacteriaceae</taxon>
        <taxon>Olivibacter</taxon>
    </lineage>
</organism>
<dbReference type="InterPro" id="IPR011128">
    <property type="entry name" value="G3P_DH_NAD-dep_N"/>
</dbReference>
<sequence>MQTNQTKLLDGLISIYLKSLILIEFGVFGGGSWATALVKILTDNKLLVNWYIKRSLQAQAIEKTGYNPDYLNLVSLDTRYIRTLSNIQQTAQRSKALLFAVPSAQLPTLLDHFESDWITDKIVISTIKGTVGPYYDIPTDVIATYFSVDHQQQAILAGPCHAEEVGLGKKTYLTIASPNAEIQELLSACFNTNYMHVQSCHDIRGVSYAAIYKNVVGIVCGMAKGLRYGDNFIAVLVANALHEMSNMLQSIGSVQPILNSSYAGDLLVTAYSEHSRNRTFGELIGRGYSVEKAKRSMQMVAEGYGATQGLYQTVQQLPADFPILQAAYRVLFKHMPASTEFKLLEQKLK</sequence>
<dbReference type="Pfam" id="PF07479">
    <property type="entry name" value="NAD_Gly3P_dh_C"/>
    <property type="match status" value="1"/>
</dbReference>
<evidence type="ECO:0000313" key="12">
    <source>
        <dbReference type="Proteomes" id="UP001501411"/>
    </source>
</evidence>
<name>A0ABP9AVI9_9SPHI</name>
<dbReference type="EC" id="1.1.1.94" evidence="8"/>
<evidence type="ECO:0000256" key="2">
    <source>
        <dbReference type="ARBA" id="ARBA00022516"/>
    </source>
</evidence>
<dbReference type="Pfam" id="PF01210">
    <property type="entry name" value="NAD_Gly3P_dh_N"/>
    <property type="match status" value="1"/>
</dbReference>
<dbReference type="PANTHER" id="PTHR11728:SF1">
    <property type="entry name" value="GLYCEROL-3-PHOSPHATE DEHYDROGENASE [NAD(+)] 2, CHLOROPLASTIC"/>
    <property type="match status" value="1"/>
</dbReference>
<dbReference type="EMBL" id="BAABIQ010000006">
    <property type="protein sequence ID" value="GAA4786587.1"/>
    <property type="molecule type" value="Genomic_DNA"/>
</dbReference>
<evidence type="ECO:0000256" key="6">
    <source>
        <dbReference type="ARBA" id="ARBA00023264"/>
    </source>
</evidence>
<dbReference type="PANTHER" id="PTHR11728">
    <property type="entry name" value="GLYCEROL-3-PHOSPHATE DEHYDROGENASE"/>
    <property type="match status" value="1"/>
</dbReference>
<reference evidence="12" key="1">
    <citation type="journal article" date="2019" name="Int. J. Syst. Evol. Microbiol.">
        <title>The Global Catalogue of Microorganisms (GCM) 10K type strain sequencing project: providing services to taxonomists for standard genome sequencing and annotation.</title>
        <authorList>
            <consortium name="The Broad Institute Genomics Platform"/>
            <consortium name="The Broad Institute Genome Sequencing Center for Infectious Disease"/>
            <person name="Wu L."/>
            <person name="Ma J."/>
        </authorList>
    </citation>
    <scope>NUCLEOTIDE SEQUENCE [LARGE SCALE GENOMIC DNA]</scope>
    <source>
        <strain evidence="12">JCM 18200</strain>
    </source>
</reference>
<feature type="domain" description="Glycerol-3-phosphate dehydrogenase NAD-dependent N-terminal" evidence="9">
    <location>
        <begin position="26"/>
        <end position="181"/>
    </location>
</feature>
<gene>
    <name evidence="11" type="ORF">GCM10023231_13300</name>
</gene>
<evidence type="ECO:0000256" key="1">
    <source>
        <dbReference type="ARBA" id="ARBA00011009"/>
    </source>
</evidence>
<keyword evidence="12" id="KW-1185">Reference proteome</keyword>
<dbReference type="SUPFAM" id="SSF51735">
    <property type="entry name" value="NAD(P)-binding Rossmann-fold domains"/>
    <property type="match status" value="1"/>
</dbReference>
<dbReference type="SUPFAM" id="SSF48179">
    <property type="entry name" value="6-phosphogluconate dehydrogenase C-terminal domain-like"/>
    <property type="match status" value="1"/>
</dbReference>
<evidence type="ECO:0000313" key="11">
    <source>
        <dbReference type="EMBL" id="GAA4786587.1"/>
    </source>
</evidence>
<keyword evidence="5" id="KW-0594">Phospholipid biosynthesis</keyword>
<evidence type="ECO:0000256" key="3">
    <source>
        <dbReference type="ARBA" id="ARBA00023002"/>
    </source>
</evidence>
<evidence type="ECO:0000259" key="9">
    <source>
        <dbReference type="Pfam" id="PF01210"/>
    </source>
</evidence>
<dbReference type="PIRSF" id="PIRSF000114">
    <property type="entry name" value="Glycerol-3-P_dh"/>
    <property type="match status" value="1"/>
</dbReference>
<evidence type="ECO:0000259" key="10">
    <source>
        <dbReference type="Pfam" id="PF07479"/>
    </source>
</evidence>
<dbReference type="Gene3D" id="3.40.50.720">
    <property type="entry name" value="NAD(P)-binding Rossmann-like Domain"/>
    <property type="match status" value="1"/>
</dbReference>
<protein>
    <recommendedName>
        <fullName evidence="8">Glycerol-3-phosphate dehydrogenase</fullName>
        <ecNumber evidence="8">1.1.1.94</ecNumber>
    </recommendedName>
</protein>
<dbReference type="PRINTS" id="PR00077">
    <property type="entry name" value="GPDHDRGNASE"/>
</dbReference>
<dbReference type="Proteomes" id="UP001501411">
    <property type="component" value="Unassembled WGS sequence"/>
</dbReference>
<dbReference type="InterPro" id="IPR013328">
    <property type="entry name" value="6PGD_dom2"/>
</dbReference>
<comment type="caution">
    <text evidence="11">The sequence shown here is derived from an EMBL/GenBank/DDBJ whole genome shotgun (WGS) entry which is preliminary data.</text>
</comment>
<dbReference type="InterPro" id="IPR006109">
    <property type="entry name" value="G3P_DH_NAD-dep_C"/>
</dbReference>
<keyword evidence="4" id="KW-0443">Lipid metabolism</keyword>
<dbReference type="RefSeq" id="WP_345230975.1">
    <property type="nucleotide sequence ID" value="NZ_BAABIQ010000006.1"/>
</dbReference>
<dbReference type="InterPro" id="IPR008927">
    <property type="entry name" value="6-PGluconate_DH-like_C_sf"/>
</dbReference>
<dbReference type="Gene3D" id="1.10.1040.10">
    <property type="entry name" value="N-(1-d-carboxylethyl)-l-norvaline Dehydrogenase, domain 2"/>
    <property type="match status" value="1"/>
</dbReference>
<keyword evidence="2" id="KW-0444">Lipid biosynthesis</keyword>
<comment type="similarity">
    <text evidence="1 7">Belongs to the NAD-dependent glycerol-3-phosphate dehydrogenase family.</text>
</comment>
<dbReference type="InterPro" id="IPR036291">
    <property type="entry name" value="NAD(P)-bd_dom_sf"/>
</dbReference>
<keyword evidence="6" id="KW-1208">Phospholipid metabolism</keyword>
<keyword evidence="3 7" id="KW-0560">Oxidoreductase</keyword>
<proteinExistence type="inferred from homology"/>